<reference evidence="1 2" key="1">
    <citation type="submission" date="2017-04" db="EMBL/GenBank/DDBJ databases">
        <title>Novel microbial lineages endemic to geothermal iron-oxide mats fill important gaps in the evolutionary history of Archaea.</title>
        <authorList>
            <person name="Jay Z.J."/>
            <person name="Beam J.P."/>
            <person name="Dlakic M."/>
            <person name="Rusch D.B."/>
            <person name="Kozubal M.A."/>
            <person name="Inskeep W.P."/>
        </authorList>
    </citation>
    <scope>NUCLEOTIDE SEQUENCE [LARGE SCALE GENOMIC DNA]</scope>
    <source>
        <strain evidence="1">ECH_B_2</strain>
    </source>
</reference>
<dbReference type="Proteomes" id="UP000241284">
    <property type="component" value="Unassembled WGS sequence"/>
</dbReference>
<accession>A0A2R6B4E4</accession>
<proteinExistence type="predicted"/>
<name>A0A2R6B4E4_9ARCH</name>
<sequence>MRVLIFTLLSKSYEQLTQTVDSAVVRGLIELGPRDIRRLSSLIHVPYSRAINTYKRLRRKFGLLISAAPNTELLGLTHVFFEATVRSEYRRIALRAFKGVSSLNYLAGSATSPAELFGIIYAPTGPRGDEYLELFDELVEEGFLESYTVRRFPEIVRHSLRPEYVNWSGGGGYVFDWDSLTPRPPEPGVYDPSHKPLADRLDLLLLKELEFDAAKSFPEISAQLYSRHGVKVSDRLLLYHYEKHLVPRRMFSKYRVLFSQAEKLGVYLVTQTAPGAYKEYLDWVRRIPYLNKELLDPSGQHFSEYYLPSSEYQGFLGYVNSKLAPLAARMKMLVSLPNSRSMFTLPYELFDEERGEWVHDAHADASKVLAKAHELMNLA</sequence>
<organism evidence="1 2">
    <name type="scientific">Candidatus Marsarchaeota G2 archaeon ECH_B_2</name>
    <dbReference type="NCBI Taxonomy" id="1978160"/>
    <lineage>
        <taxon>Archaea</taxon>
        <taxon>Candidatus Marsarchaeota</taxon>
        <taxon>Candidatus Marsarchaeota group 2</taxon>
    </lineage>
</organism>
<gene>
    <name evidence="1" type="ORF">B9Q06_11905</name>
</gene>
<evidence type="ECO:0000313" key="2">
    <source>
        <dbReference type="Proteomes" id="UP000241284"/>
    </source>
</evidence>
<protein>
    <submittedName>
        <fullName evidence="1">Uncharacterized protein</fullName>
    </submittedName>
</protein>
<dbReference type="EMBL" id="NEXH01000048">
    <property type="protein sequence ID" value="PSN93452.1"/>
    <property type="molecule type" value="Genomic_DNA"/>
</dbReference>
<dbReference type="AlphaFoldDB" id="A0A2R6B4E4"/>
<comment type="caution">
    <text evidence="1">The sequence shown here is derived from an EMBL/GenBank/DDBJ whole genome shotgun (WGS) entry which is preliminary data.</text>
</comment>
<evidence type="ECO:0000313" key="1">
    <source>
        <dbReference type="EMBL" id="PSN93452.1"/>
    </source>
</evidence>